<feature type="domain" description="Transposase IS110-like N-terminal" evidence="2">
    <location>
        <begin position="4"/>
        <end position="162"/>
    </location>
</feature>
<evidence type="ECO:0000256" key="1">
    <source>
        <dbReference type="SAM" id="Coils"/>
    </source>
</evidence>
<evidence type="ECO:0000259" key="3">
    <source>
        <dbReference type="Pfam" id="PF02371"/>
    </source>
</evidence>
<dbReference type="GO" id="GO:0003677">
    <property type="term" value="F:DNA binding"/>
    <property type="evidence" value="ECO:0007669"/>
    <property type="project" value="InterPro"/>
</dbReference>
<dbReference type="InterPro" id="IPR002525">
    <property type="entry name" value="Transp_IS110-like_N"/>
</dbReference>
<dbReference type="AlphaFoldDB" id="A0A0U2XBA4"/>
<sequence length="394" mass="43950">MFYIGIDIGKRSHVASIMNDEGKVVLKGFSFPNTIEGGEKLLGKIHDFSSSSDDFTVGMEATGHYWLTVFSYLHEKEFLIHVLNPIQTDGWRKGTEIRKRKNDIIDSVLIADLIRFGSFVETTLSDENIFSLKQLSRYRTYLVGTASDFKRKIIAVLDQVFPEYDSVFGKSGVFGKASKEILLEFSSPETLHDISANTLAKLLKEASHNRLGIDKANALKSAASRSFGITFAQETFTFQLRSMIEQLKFLEAQIKDTETEIKKIMVTLHSVIETIPGIGPINGATILGEIGDISKFSNPTKLVAYAGLDATVSQSGQYQATHNVMSKRGSPYLRKALFSAALIAVQHDPVLKAFYEKKRSEGKHHLTALGAVSRKLCYIVHAILKKNEPYEIRM</sequence>
<dbReference type="Proteomes" id="UP000067523">
    <property type="component" value="Chromosome"/>
</dbReference>
<dbReference type="KEGG" id="erx:ATZ35_09615"/>
<name>A0A0U2XBA4_9ENTE</name>
<feature type="coiled-coil region" evidence="1">
    <location>
        <begin position="240"/>
        <end position="267"/>
    </location>
</feature>
<dbReference type="PANTHER" id="PTHR33055">
    <property type="entry name" value="TRANSPOSASE FOR INSERTION SEQUENCE ELEMENT IS1111A"/>
    <property type="match status" value="1"/>
</dbReference>
<dbReference type="GO" id="GO:0006313">
    <property type="term" value="P:DNA transposition"/>
    <property type="evidence" value="ECO:0007669"/>
    <property type="project" value="InterPro"/>
</dbReference>
<dbReference type="PANTHER" id="PTHR33055:SF15">
    <property type="entry name" value="TRANSPOSASE-RELATED"/>
    <property type="match status" value="1"/>
</dbReference>
<keyword evidence="5" id="KW-1185">Reference proteome</keyword>
<accession>A0A0U2XBA4</accession>
<feature type="domain" description="Transposase IS116/IS110/IS902 C-terminal" evidence="3">
    <location>
        <begin position="271"/>
        <end position="356"/>
    </location>
</feature>
<dbReference type="RefSeq" id="WP_206842795.1">
    <property type="nucleotide sequence ID" value="NZ_CP013655.1"/>
</dbReference>
<dbReference type="NCBIfam" id="NF033542">
    <property type="entry name" value="transpos_IS110"/>
    <property type="match status" value="1"/>
</dbReference>
<dbReference type="Pfam" id="PF02371">
    <property type="entry name" value="Transposase_20"/>
    <property type="match status" value="1"/>
</dbReference>
<dbReference type="Pfam" id="PF01548">
    <property type="entry name" value="DEDD_Tnp_IS110"/>
    <property type="match status" value="1"/>
</dbReference>
<dbReference type="EMBL" id="CP013655">
    <property type="protein sequence ID" value="ALS37400.1"/>
    <property type="molecule type" value="Genomic_DNA"/>
</dbReference>
<dbReference type="GO" id="GO:0004803">
    <property type="term" value="F:transposase activity"/>
    <property type="evidence" value="ECO:0007669"/>
    <property type="project" value="InterPro"/>
</dbReference>
<reference evidence="5" key="1">
    <citation type="submission" date="2015-12" db="EMBL/GenBank/DDBJ databases">
        <authorList>
            <person name="Lauer A."/>
            <person name="Humrighouse B."/>
            <person name="Loparev V."/>
            <person name="Shewmaker P.L."/>
            <person name="Whitney A.M."/>
            <person name="McLaughlin R.W."/>
        </authorList>
    </citation>
    <scope>NUCLEOTIDE SEQUENCE [LARGE SCALE GENOMIC DNA]</scope>
    <source>
        <strain evidence="5">LMG 26678</strain>
    </source>
</reference>
<dbReference type="InterPro" id="IPR003346">
    <property type="entry name" value="Transposase_20"/>
</dbReference>
<protein>
    <submittedName>
        <fullName evidence="4">Transposase</fullName>
    </submittedName>
</protein>
<evidence type="ECO:0000313" key="4">
    <source>
        <dbReference type="EMBL" id="ALS37400.1"/>
    </source>
</evidence>
<proteinExistence type="predicted"/>
<gene>
    <name evidence="4" type="ORF">ATZ35_09615</name>
</gene>
<organism evidence="4 5">
    <name type="scientific">Enterococcus rotai</name>
    <dbReference type="NCBI Taxonomy" id="118060"/>
    <lineage>
        <taxon>Bacteria</taxon>
        <taxon>Bacillati</taxon>
        <taxon>Bacillota</taxon>
        <taxon>Bacilli</taxon>
        <taxon>Lactobacillales</taxon>
        <taxon>Enterococcaceae</taxon>
        <taxon>Enterococcus</taxon>
    </lineage>
</organism>
<keyword evidence="1" id="KW-0175">Coiled coil</keyword>
<evidence type="ECO:0000259" key="2">
    <source>
        <dbReference type="Pfam" id="PF01548"/>
    </source>
</evidence>
<evidence type="ECO:0000313" key="5">
    <source>
        <dbReference type="Proteomes" id="UP000067523"/>
    </source>
</evidence>
<dbReference type="InterPro" id="IPR047650">
    <property type="entry name" value="Transpos_IS110"/>
</dbReference>